<name>A0AAI8VQN3_9PEZI</name>
<dbReference type="EMBL" id="CAUWAG010000012">
    <property type="protein sequence ID" value="CAJ2509261.1"/>
    <property type="molecule type" value="Genomic_DNA"/>
</dbReference>
<sequence length="214" mass="24270">MTSLNIDILVTAIATMGAKVIELLFISGLPPSDCVPVMVLYGRSEPKNEIKYYANWLLALRLYLHSFLMHKQGKEAAMWAVDLHGHEILTKYLKAGADRDVIVVAFLASRSRDGPSSPSPEQLLYLELVDALKLAGFMDDPENASLFQPRGPWYSPHQAVDFVGRWISPWRRCSTFRDTYRLATSDELKDPLLRVWGVVSRYQSFLGSFKVEVY</sequence>
<comment type="caution">
    <text evidence="1">The sequence shown here is derived from an EMBL/GenBank/DDBJ whole genome shotgun (WGS) entry which is preliminary data.</text>
</comment>
<organism evidence="1 2">
    <name type="scientific">Anthostomella pinea</name>
    <dbReference type="NCBI Taxonomy" id="933095"/>
    <lineage>
        <taxon>Eukaryota</taxon>
        <taxon>Fungi</taxon>
        <taxon>Dikarya</taxon>
        <taxon>Ascomycota</taxon>
        <taxon>Pezizomycotina</taxon>
        <taxon>Sordariomycetes</taxon>
        <taxon>Xylariomycetidae</taxon>
        <taxon>Xylariales</taxon>
        <taxon>Xylariaceae</taxon>
        <taxon>Anthostomella</taxon>
    </lineage>
</organism>
<accession>A0AAI8VQN3</accession>
<dbReference type="AlphaFoldDB" id="A0AAI8VQN3"/>
<gene>
    <name evidence="1" type="ORF">KHLLAP_LOCUS9729</name>
</gene>
<reference evidence="1" key="1">
    <citation type="submission" date="2023-10" db="EMBL/GenBank/DDBJ databases">
        <authorList>
            <person name="Hackl T."/>
        </authorList>
    </citation>
    <scope>NUCLEOTIDE SEQUENCE</scope>
</reference>
<evidence type="ECO:0000313" key="1">
    <source>
        <dbReference type="EMBL" id="CAJ2509261.1"/>
    </source>
</evidence>
<evidence type="ECO:0000313" key="2">
    <source>
        <dbReference type="Proteomes" id="UP001295740"/>
    </source>
</evidence>
<proteinExistence type="predicted"/>
<keyword evidence="2" id="KW-1185">Reference proteome</keyword>
<protein>
    <submittedName>
        <fullName evidence="1">Uu.00g142870.m01.CDS01</fullName>
    </submittedName>
</protein>
<dbReference type="Proteomes" id="UP001295740">
    <property type="component" value="Unassembled WGS sequence"/>
</dbReference>